<sequence length="79" mass="8090">MPGLDKTGPLGKGSMTGRRLGECTGAGGSEEIKDVSQSPFGTGSENQNTNPDFYGVGRGGRPRGCGNGFCGGRGVKRRI</sequence>
<feature type="compositionally biased region" description="Gly residues" evidence="1">
    <location>
        <begin position="56"/>
        <end position="69"/>
    </location>
</feature>
<evidence type="ECO:0008006" key="4">
    <source>
        <dbReference type="Google" id="ProtNLM"/>
    </source>
</evidence>
<accession>A0AA97FEU1</accession>
<dbReference type="GeneID" id="85230205"/>
<protein>
    <recommendedName>
        <fullName evidence="4">DUF5320 domain-containing protein</fullName>
    </recommendedName>
</protein>
<evidence type="ECO:0000256" key="1">
    <source>
        <dbReference type="SAM" id="MobiDB-lite"/>
    </source>
</evidence>
<dbReference type="AlphaFoldDB" id="A0AA97FEU1"/>
<dbReference type="Proteomes" id="UP001301797">
    <property type="component" value="Chromosome"/>
</dbReference>
<dbReference type="Pfam" id="PF17253">
    <property type="entry name" value="DUF5320"/>
    <property type="match status" value="1"/>
</dbReference>
<keyword evidence="3" id="KW-1185">Reference proteome</keyword>
<dbReference type="RefSeq" id="WP_317136160.1">
    <property type="nucleotide sequence ID" value="NZ_CP043875.1"/>
</dbReference>
<reference evidence="2 3" key="1">
    <citation type="submission" date="2019-09" db="EMBL/GenBank/DDBJ databases">
        <title>The complete genome of Methanoplanus sp. FWC-SCC4.</title>
        <authorList>
            <person name="Chen S.-C."/>
            <person name="Zhou Y.-Z."/>
            <person name="Lai M.-C."/>
        </authorList>
    </citation>
    <scope>NUCLEOTIDE SEQUENCE [LARGE SCALE GENOMIC DNA]</scope>
    <source>
        <strain evidence="2 3">FWC-SCC4</strain>
    </source>
</reference>
<name>A0AA97FEU1_9EURY</name>
<dbReference type="EMBL" id="CP043875">
    <property type="protein sequence ID" value="WOF16733.1"/>
    <property type="molecule type" value="Genomic_DNA"/>
</dbReference>
<evidence type="ECO:0000313" key="2">
    <source>
        <dbReference type="EMBL" id="WOF16733.1"/>
    </source>
</evidence>
<evidence type="ECO:0000313" key="3">
    <source>
        <dbReference type="Proteomes" id="UP001301797"/>
    </source>
</evidence>
<proteinExistence type="predicted"/>
<gene>
    <name evidence="2" type="ORF">F1737_08540</name>
</gene>
<organism evidence="2 3">
    <name type="scientific">Methanochimaera problematica</name>
    <dbReference type="NCBI Taxonomy" id="2609417"/>
    <lineage>
        <taxon>Archaea</taxon>
        <taxon>Methanobacteriati</taxon>
        <taxon>Methanobacteriota</taxon>
        <taxon>Stenosarchaea group</taxon>
        <taxon>Methanomicrobia</taxon>
        <taxon>Methanomicrobiales</taxon>
        <taxon>Methanomicrobiaceae</taxon>
        <taxon>Methanochimaera</taxon>
    </lineage>
</organism>
<feature type="region of interest" description="Disordered" evidence="1">
    <location>
        <begin position="1"/>
        <end position="69"/>
    </location>
</feature>
<feature type="compositionally biased region" description="Polar residues" evidence="1">
    <location>
        <begin position="35"/>
        <end position="51"/>
    </location>
</feature>
<dbReference type="InterPro" id="IPR035205">
    <property type="entry name" value="DUF5320"/>
</dbReference>
<dbReference type="KEGG" id="mefw:F1737_08540"/>